<name>A0A8J3FJN0_9ACTN</name>
<dbReference type="Proteomes" id="UP000662200">
    <property type="component" value="Unassembled WGS sequence"/>
</dbReference>
<dbReference type="InterPro" id="IPR034660">
    <property type="entry name" value="DinB/YfiT-like"/>
</dbReference>
<sequence>MRQDQDPGLSGPGLAVAEPGELLVGYLRWYREALRRKLAGLGEEQLRTPLAATGWAPLALVQHLGWMEHRWLRWGLRAEQVDARPPGGLVAEWRVDRPTADIWATYDAQTAAADEILDGLAPWTALATRAAVGGRFTRPDTAPPLSRILVHLLQEYARHLGHLDIARQLLDGHTGE</sequence>
<dbReference type="SUPFAM" id="SSF109854">
    <property type="entry name" value="DinB/YfiT-like putative metalloenzymes"/>
    <property type="match status" value="1"/>
</dbReference>
<evidence type="ECO:0008006" key="3">
    <source>
        <dbReference type="Google" id="ProtNLM"/>
    </source>
</evidence>
<reference evidence="1" key="1">
    <citation type="journal article" date="2014" name="Int. J. Syst. Evol. Microbiol.">
        <title>Complete genome sequence of Corynebacterium casei LMG S-19264T (=DSM 44701T), isolated from a smear-ripened cheese.</title>
        <authorList>
            <consortium name="US DOE Joint Genome Institute (JGI-PGF)"/>
            <person name="Walter F."/>
            <person name="Albersmeier A."/>
            <person name="Kalinowski J."/>
            <person name="Ruckert C."/>
        </authorList>
    </citation>
    <scope>NUCLEOTIDE SEQUENCE</scope>
    <source>
        <strain evidence="1">JCM 3091</strain>
    </source>
</reference>
<protein>
    <recommendedName>
        <fullName evidence="3">Mini-circle protein</fullName>
    </recommendedName>
</protein>
<organism evidence="1 2">
    <name type="scientific">Pilimelia terevasa</name>
    <dbReference type="NCBI Taxonomy" id="53372"/>
    <lineage>
        <taxon>Bacteria</taxon>
        <taxon>Bacillati</taxon>
        <taxon>Actinomycetota</taxon>
        <taxon>Actinomycetes</taxon>
        <taxon>Micromonosporales</taxon>
        <taxon>Micromonosporaceae</taxon>
        <taxon>Pilimelia</taxon>
    </lineage>
</organism>
<proteinExistence type="predicted"/>
<dbReference type="AlphaFoldDB" id="A0A8J3FJN0"/>
<dbReference type="Gene3D" id="1.20.120.450">
    <property type="entry name" value="dinb family like domain"/>
    <property type="match status" value="1"/>
</dbReference>
<dbReference type="RefSeq" id="WP_189114284.1">
    <property type="nucleotide sequence ID" value="NZ_BMQC01000007.1"/>
</dbReference>
<gene>
    <name evidence="1" type="ORF">GCM10010124_23200</name>
</gene>
<dbReference type="Pfam" id="PF04978">
    <property type="entry name" value="MST"/>
    <property type="match status" value="1"/>
</dbReference>
<keyword evidence="2" id="KW-1185">Reference proteome</keyword>
<evidence type="ECO:0000313" key="2">
    <source>
        <dbReference type="Proteomes" id="UP000662200"/>
    </source>
</evidence>
<comment type="caution">
    <text evidence="1">The sequence shown here is derived from an EMBL/GenBank/DDBJ whole genome shotgun (WGS) entry which is preliminary data.</text>
</comment>
<dbReference type="InterPro" id="IPR007061">
    <property type="entry name" value="MST-like"/>
</dbReference>
<evidence type="ECO:0000313" key="1">
    <source>
        <dbReference type="EMBL" id="GGK29838.1"/>
    </source>
</evidence>
<reference evidence="1" key="2">
    <citation type="submission" date="2020-09" db="EMBL/GenBank/DDBJ databases">
        <authorList>
            <person name="Sun Q."/>
            <person name="Ohkuma M."/>
        </authorList>
    </citation>
    <scope>NUCLEOTIDE SEQUENCE</scope>
    <source>
        <strain evidence="1">JCM 3091</strain>
    </source>
</reference>
<dbReference type="EMBL" id="BMQC01000007">
    <property type="protein sequence ID" value="GGK29838.1"/>
    <property type="molecule type" value="Genomic_DNA"/>
</dbReference>
<accession>A0A8J3FJN0</accession>